<dbReference type="PRINTS" id="PR01698">
    <property type="entry name" value="CYTOFMRPINTP"/>
</dbReference>
<dbReference type="GO" id="GO:0015276">
    <property type="term" value="F:ligand-gated monoatomic ion channel activity"/>
    <property type="evidence" value="ECO:0007669"/>
    <property type="project" value="InterPro"/>
</dbReference>
<organism evidence="4 5">
    <name type="scientific">Mesorhabditis spiculigera</name>
    <dbReference type="NCBI Taxonomy" id="96644"/>
    <lineage>
        <taxon>Eukaryota</taxon>
        <taxon>Metazoa</taxon>
        <taxon>Ecdysozoa</taxon>
        <taxon>Nematoda</taxon>
        <taxon>Chromadorea</taxon>
        <taxon>Rhabditida</taxon>
        <taxon>Rhabditina</taxon>
        <taxon>Rhabditomorpha</taxon>
        <taxon>Rhabditoidea</taxon>
        <taxon>Rhabditidae</taxon>
        <taxon>Mesorhabditinae</taxon>
        <taxon>Mesorhabditis</taxon>
    </lineage>
</organism>
<evidence type="ECO:0000313" key="4">
    <source>
        <dbReference type="EMBL" id="CAJ0578602.1"/>
    </source>
</evidence>
<dbReference type="GO" id="GO:0016020">
    <property type="term" value="C:membrane"/>
    <property type="evidence" value="ECO:0007669"/>
    <property type="project" value="InterPro"/>
</dbReference>
<keyword evidence="2" id="KW-0472">Membrane</keyword>
<dbReference type="PIRSF" id="PIRSF008153">
    <property type="entry name" value="FMR1_interacting"/>
    <property type="match status" value="1"/>
</dbReference>
<name>A0AA36D062_9BILA</name>
<proteinExistence type="inferred from homology"/>
<protein>
    <recommendedName>
        <fullName evidence="3">Ionotropic glutamate receptor C-terminal domain-containing protein</fullName>
    </recommendedName>
</protein>
<comment type="similarity">
    <text evidence="1">Belongs to the glutamate-gated ion channel (TC 1.A.10.1) family.</text>
</comment>
<dbReference type="PANTHER" id="PTHR12195">
    <property type="entry name" value="CYTOPLASMIC FMR1-INTERACTING PROTEIN-RELATED"/>
    <property type="match status" value="1"/>
</dbReference>
<feature type="non-terminal residue" evidence="4">
    <location>
        <position position="1328"/>
    </location>
</feature>
<accession>A0AA36D062</accession>
<comment type="caution">
    <text evidence="4">The sequence shown here is derived from an EMBL/GenBank/DDBJ whole genome shotgun (WGS) entry which is preliminary data.</text>
</comment>
<dbReference type="GO" id="GO:0030833">
    <property type="term" value="P:regulation of actin filament polymerization"/>
    <property type="evidence" value="ECO:0007669"/>
    <property type="project" value="InterPro"/>
</dbReference>
<evidence type="ECO:0000259" key="3">
    <source>
        <dbReference type="SMART" id="SM00079"/>
    </source>
</evidence>
<sequence>MQSANARQLRAAGNASVDTVFVNTYAEGIEKVRKSKGKYAFLLEETTNEYENTRKPCNTMKVGHNLNTLGYGIATKIGSPLRGSINLAILYLQEKGELKGLENKWWYDRGQCDLGGSDSGDSRSLNLSKVAGIFYILSAGMALALCTAACEILFRQRKETTTKKKICRCEAPLHFSTTHFSKMGLMELFYKMIHHKSKHIPYYYNAEHPFDTFFEDREAFIFGISKYHEEATRHSQLNRYIEEGMAYASLLYTWRCMTRTAPTAQSNDQPNRVEMNTTIIEVMSPEIHKLYTFRAFALEAAARLAEEVKHLCHSEKKKDFVSETYLLTLARFMDMLFVLDELKKMKASIKNDVSTFKRATQCVQETFRELHDLIMFLADFNKIKDILIEEIIKVESYEDLMCDICNICIKKLETRQYVSPSEKYIYIRAILLAVYVIEAGRDPSRPLAQDLAKLDHKKRISIAKLDKVFRASPVIVLYGDCQVEPFGIIEKLPSYDAGKWPRSSKKALKSRNHISRRYRTFKAESTIFFRRFAILRNAFALGCREPTHAEKHKLTATATRGLQLLCSWTSAVQEFISWKLWYPIKAVDNPECPETAETYERATRYNYTNAEKEALIKIIALIKEMQGLLARQEPIFSEAVRSCVYNQIQELIQATLTEPLQKALKNKKDLLANVIQSIRDCCLDTISLRENSFNLSKDKKKSKSKTNLSCPSSEAYDTNRAVVPEPGTTQIYLLRTLLEALISDRSAGGKKSLRKDLDQATIDKIEHLLRKSANWSALLSFEDSLLKTCDFSSLWFREFYLEMANGARVQFPIEMSMPWILTDYILTSGNASLLDCALFQLGLYNDSAQCCLFTHGKQFLYDEVEAEFNLCFDQFIFKLSDAIYVHHKQLAACMILDKCFKAECQRAGVTIRTPPACRFDTILKQRHVQLLGRTVDLNRLISQRINIAFLKSLDTAICKFESEPLSSVIELDTLIQVNRMCHRMLSQSLHSLAPFDDLFLEANDNVLSSTPFGRISLHCLQEIKNDLLSNYYYNSTTHRFVKTDLPTPAPIRDKGPGVPGHLHWGSKSLAASFNNIFHSFSDFIGAPHLRAISRLVSFLKLSNEILNDTLVGLLERMRSFVPKVCKLPRKDYGSKAIFQYYLHHLMPVQKQAKLQKSIYHELARLGNMVAFALQIELANNHAETMELIAAAAFTMDIPKPPAKSVAEQNAMINRLEQKYERLRLTRNGERFASSLHGTNVEKNIAMATECETLSREKLCCGLSFFTTFLKELRNMLRASPQWNAVRSGHRVMDIDECVEWHRVFSALQFCQSLNQPEKKGNAVGRNVW</sequence>
<dbReference type="InterPro" id="IPR001320">
    <property type="entry name" value="Iontro_rcpt_C"/>
</dbReference>
<dbReference type="InterPro" id="IPR008081">
    <property type="entry name" value="Cytoplasmic_FMR1-int"/>
</dbReference>
<dbReference type="GO" id="GO:0031267">
    <property type="term" value="F:small GTPase binding"/>
    <property type="evidence" value="ECO:0007669"/>
    <property type="project" value="InterPro"/>
</dbReference>
<feature type="transmembrane region" description="Helical" evidence="2">
    <location>
        <begin position="133"/>
        <end position="154"/>
    </location>
</feature>
<dbReference type="Proteomes" id="UP001177023">
    <property type="component" value="Unassembled WGS sequence"/>
</dbReference>
<feature type="domain" description="Ionotropic glutamate receptor C-terminal" evidence="3">
    <location>
        <begin position="1"/>
        <end position="108"/>
    </location>
</feature>
<dbReference type="FunFam" id="3.40.190.10:FF:000241">
    <property type="entry name" value="Glutamate receptor 2"/>
    <property type="match status" value="1"/>
</dbReference>
<dbReference type="Gene3D" id="3.40.190.10">
    <property type="entry name" value="Periplasmic binding protein-like II"/>
    <property type="match status" value="2"/>
</dbReference>
<reference evidence="4" key="1">
    <citation type="submission" date="2023-06" db="EMBL/GenBank/DDBJ databases">
        <authorList>
            <person name="Delattre M."/>
        </authorList>
    </citation>
    <scope>NUCLEOTIDE SEQUENCE</scope>
    <source>
        <strain evidence="4">AF72</strain>
    </source>
</reference>
<dbReference type="Pfam" id="PF05994">
    <property type="entry name" value="FragX_IP"/>
    <property type="match status" value="1"/>
</dbReference>
<dbReference type="SUPFAM" id="SSF53850">
    <property type="entry name" value="Periplasmic binding protein-like II"/>
    <property type="match status" value="1"/>
</dbReference>
<evidence type="ECO:0000256" key="2">
    <source>
        <dbReference type="SAM" id="Phobius"/>
    </source>
</evidence>
<keyword evidence="2" id="KW-1133">Transmembrane helix</keyword>
<gene>
    <name evidence="4" type="ORF">MSPICULIGERA_LOCUS16847</name>
</gene>
<keyword evidence="5" id="KW-1185">Reference proteome</keyword>
<evidence type="ECO:0000313" key="5">
    <source>
        <dbReference type="Proteomes" id="UP001177023"/>
    </source>
</evidence>
<dbReference type="SMART" id="SM00079">
    <property type="entry name" value="PBPe"/>
    <property type="match status" value="1"/>
</dbReference>
<evidence type="ECO:0000256" key="1">
    <source>
        <dbReference type="ARBA" id="ARBA00008685"/>
    </source>
</evidence>
<keyword evidence="2" id="KW-0812">Transmembrane</keyword>
<dbReference type="EMBL" id="CATQJA010002654">
    <property type="protein sequence ID" value="CAJ0578602.1"/>
    <property type="molecule type" value="Genomic_DNA"/>
</dbReference>